<dbReference type="CDD" id="cd17503">
    <property type="entry name" value="MFS_LmrB_MDR_like"/>
    <property type="match status" value="1"/>
</dbReference>
<feature type="domain" description="Major facilitator superfamily (MFS) profile" evidence="11">
    <location>
        <begin position="20"/>
        <end position="470"/>
    </location>
</feature>
<keyword evidence="3" id="KW-0813">Transport</keyword>
<dbReference type="InterPro" id="IPR020846">
    <property type="entry name" value="MFS_dom"/>
</dbReference>
<proteinExistence type="inferred from homology"/>
<dbReference type="PANTHER" id="PTHR42718:SF9">
    <property type="entry name" value="MAJOR FACILITATOR SUPERFAMILY MULTIDRUG TRANSPORTER MFSC"/>
    <property type="match status" value="1"/>
</dbReference>
<evidence type="ECO:0000256" key="10">
    <source>
        <dbReference type="SAM" id="Phobius"/>
    </source>
</evidence>
<evidence type="ECO:0000256" key="2">
    <source>
        <dbReference type="ARBA" id="ARBA00008537"/>
    </source>
</evidence>
<keyword evidence="5 10" id="KW-0812">Transmembrane</keyword>
<dbReference type="NCBIfam" id="TIGR00711">
    <property type="entry name" value="efflux_EmrB"/>
    <property type="match status" value="1"/>
</dbReference>
<sequence>MPAPDPTAPPRRGISPKTAVGVVFVASLFMSIMDTTIVNVALPSIGRQFGVDPAGVGIVNVGYLVSLAVFVPLSGWLADRYGTRRVFLVSLTLFTVASLLCGAADSMAQLTLYRIFQGAAGGMLTPVGMTMLFRAFPQEERMRATRVLMLPTAVAPALGPVLGGWLVDGWSWHWVFIVNIPVGVAALVFGLLFLPDYRVERAGRFDAAGFLLSGAGFGLLMYALAEGAGQGWASARILVSGVTGALALAALVLVELRRPEPMLDLRLLRDRIFRTMNLLSLFSGAAFLGMLYLFPLLMQDALGMDALHSGLMVFPEAIGVMIASQAAGRLYPRIGPRRILVAGATVVALCLAAMTAITPDSNLWAVRGLMFVTGFAMSHVFMPSQTAAFATVPARATGAASTLYNAQRQLGSALGVAVLGTVLTAAGTVTVDAAGTPVANLAAYRAAFLVASGLALVAAVIALSVRDSDAAATMRRVPGPAAEPAGEALQDAPRGV</sequence>
<dbReference type="Pfam" id="PF07690">
    <property type="entry name" value="MFS_1"/>
    <property type="match status" value="1"/>
</dbReference>
<reference evidence="12" key="2">
    <citation type="submission" date="2020-09" db="EMBL/GenBank/DDBJ databases">
        <authorList>
            <person name="Sun Q."/>
            <person name="Ohkuma M."/>
        </authorList>
    </citation>
    <scope>NUCLEOTIDE SEQUENCE</scope>
    <source>
        <strain evidence="12">JCM 4646</strain>
    </source>
</reference>
<comment type="caution">
    <text evidence="12">The sequence shown here is derived from an EMBL/GenBank/DDBJ whole genome shotgun (WGS) entry which is preliminary data.</text>
</comment>
<feature type="transmembrane region" description="Helical" evidence="10">
    <location>
        <begin position="276"/>
        <end position="294"/>
    </location>
</feature>
<feature type="compositionally biased region" description="Low complexity" evidence="9">
    <location>
        <begin position="478"/>
        <end position="488"/>
    </location>
</feature>
<organism evidence="12 13">
    <name type="scientific">Kitasatospora indigofera</name>
    <dbReference type="NCBI Taxonomy" id="67307"/>
    <lineage>
        <taxon>Bacteria</taxon>
        <taxon>Bacillati</taxon>
        <taxon>Actinomycetota</taxon>
        <taxon>Actinomycetes</taxon>
        <taxon>Kitasatosporales</taxon>
        <taxon>Streptomycetaceae</taxon>
        <taxon>Kitasatospora</taxon>
    </lineage>
</organism>
<dbReference type="AlphaFoldDB" id="A0A919FGB4"/>
<evidence type="ECO:0000256" key="1">
    <source>
        <dbReference type="ARBA" id="ARBA00004651"/>
    </source>
</evidence>
<gene>
    <name evidence="12" type="primary">imrB</name>
    <name evidence="12" type="ORF">GCM10018781_15650</name>
</gene>
<dbReference type="GO" id="GO:0022857">
    <property type="term" value="F:transmembrane transporter activity"/>
    <property type="evidence" value="ECO:0007669"/>
    <property type="project" value="InterPro"/>
</dbReference>
<evidence type="ECO:0000313" key="13">
    <source>
        <dbReference type="Proteomes" id="UP000617734"/>
    </source>
</evidence>
<evidence type="ECO:0000256" key="7">
    <source>
        <dbReference type="ARBA" id="ARBA00023136"/>
    </source>
</evidence>
<feature type="transmembrane region" description="Helical" evidence="10">
    <location>
        <begin position="364"/>
        <end position="382"/>
    </location>
</feature>
<evidence type="ECO:0000313" key="12">
    <source>
        <dbReference type="EMBL" id="GHH64472.1"/>
    </source>
</evidence>
<keyword evidence="7 10" id="KW-0472">Membrane</keyword>
<feature type="transmembrane region" description="Helical" evidence="10">
    <location>
        <begin position="54"/>
        <end position="74"/>
    </location>
</feature>
<dbReference type="InterPro" id="IPR011701">
    <property type="entry name" value="MFS"/>
</dbReference>
<accession>A0A919FGB4</accession>
<evidence type="ECO:0000256" key="9">
    <source>
        <dbReference type="SAM" id="MobiDB-lite"/>
    </source>
</evidence>
<dbReference type="InterPro" id="IPR004638">
    <property type="entry name" value="EmrB-like"/>
</dbReference>
<dbReference type="Gene3D" id="1.20.1250.20">
    <property type="entry name" value="MFS general substrate transporter like domains"/>
    <property type="match status" value="1"/>
</dbReference>
<evidence type="ECO:0000259" key="11">
    <source>
        <dbReference type="PROSITE" id="PS50850"/>
    </source>
</evidence>
<protein>
    <submittedName>
        <fullName evidence="12">MFS transporter</fullName>
    </submittedName>
</protein>
<feature type="transmembrane region" description="Helical" evidence="10">
    <location>
        <begin position="237"/>
        <end position="256"/>
    </location>
</feature>
<dbReference type="RefSeq" id="WP_190210038.1">
    <property type="nucleotide sequence ID" value="NZ_BNBO01000005.1"/>
</dbReference>
<dbReference type="PROSITE" id="PS50850">
    <property type="entry name" value="MFS"/>
    <property type="match status" value="1"/>
</dbReference>
<dbReference type="Gene3D" id="1.20.1720.10">
    <property type="entry name" value="Multidrug resistance protein D"/>
    <property type="match status" value="1"/>
</dbReference>
<comment type="similarity">
    <text evidence="2">Belongs to the major facilitator superfamily. EmrB family.</text>
</comment>
<keyword evidence="6 10" id="KW-1133">Transmembrane helix</keyword>
<dbReference type="PANTHER" id="PTHR42718">
    <property type="entry name" value="MAJOR FACILITATOR SUPERFAMILY MULTIDRUG TRANSPORTER MFSC"/>
    <property type="match status" value="1"/>
</dbReference>
<keyword evidence="4" id="KW-1003">Cell membrane</keyword>
<name>A0A919FGB4_9ACTN</name>
<evidence type="ECO:0000256" key="6">
    <source>
        <dbReference type="ARBA" id="ARBA00022989"/>
    </source>
</evidence>
<feature type="transmembrane region" description="Helical" evidence="10">
    <location>
        <begin position="115"/>
        <end position="136"/>
    </location>
</feature>
<dbReference type="Proteomes" id="UP000617734">
    <property type="component" value="Unassembled WGS sequence"/>
</dbReference>
<evidence type="ECO:0000256" key="5">
    <source>
        <dbReference type="ARBA" id="ARBA00022692"/>
    </source>
</evidence>
<feature type="transmembrane region" description="Helical" evidence="10">
    <location>
        <begin position="443"/>
        <end position="465"/>
    </location>
</feature>
<keyword evidence="8" id="KW-0046">Antibiotic resistance</keyword>
<feature type="transmembrane region" description="Helical" evidence="10">
    <location>
        <begin position="207"/>
        <end position="225"/>
    </location>
</feature>
<evidence type="ECO:0000256" key="8">
    <source>
        <dbReference type="ARBA" id="ARBA00023251"/>
    </source>
</evidence>
<feature type="region of interest" description="Disordered" evidence="9">
    <location>
        <begin position="477"/>
        <end position="496"/>
    </location>
</feature>
<keyword evidence="13" id="KW-1185">Reference proteome</keyword>
<dbReference type="GO" id="GO:0046677">
    <property type="term" value="P:response to antibiotic"/>
    <property type="evidence" value="ECO:0007669"/>
    <property type="project" value="UniProtKB-KW"/>
</dbReference>
<feature type="transmembrane region" description="Helical" evidence="10">
    <location>
        <begin position="148"/>
        <end position="167"/>
    </location>
</feature>
<reference evidence="12" key="1">
    <citation type="journal article" date="2014" name="Int. J. Syst. Evol. Microbiol.">
        <title>Complete genome sequence of Corynebacterium casei LMG S-19264T (=DSM 44701T), isolated from a smear-ripened cheese.</title>
        <authorList>
            <consortium name="US DOE Joint Genome Institute (JGI-PGF)"/>
            <person name="Walter F."/>
            <person name="Albersmeier A."/>
            <person name="Kalinowski J."/>
            <person name="Ruckert C."/>
        </authorList>
    </citation>
    <scope>NUCLEOTIDE SEQUENCE</scope>
    <source>
        <strain evidence="12">JCM 4646</strain>
    </source>
</reference>
<feature type="transmembrane region" description="Helical" evidence="10">
    <location>
        <begin position="86"/>
        <end position="109"/>
    </location>
</feature>
<dbReference type="PRINTS" id="PR01036">
    <property type="entry name" value="TCRTETB"/>
</dbReference>
<dbReference type="EMBL" id="BNBO01000005">
    <property type="protein sequence ID" value="GHH64472.1"/>
    <property type="molecule type" value="Genomic_DNA"/>
</dbReference>
<dbReference type="SUPFAM" id="SSF103473">
    <property type="entry name" value="MFS general substrate transporter"/>
    <property type="match status" value="1"/>
</dbReference>
<feature type="transmembrane region" description="Helical" evidence="10">
    <location>
        <begin position="410"/>
        <end position="431"/>
    </location>
</feature>
<feature type="transmembrane region" description="Helical" evidence="10">
    <location>
        <begin position="20"/>
        <end position="42"/>
    </location>
</feature>
<comment type="subcellular location">
    <subcellularLocation>
        <location evidence="1">Cell membrane</location>
        <topology evidence="1">Multi-pass membrane protein</topology>
    </subcellularLocation>
</comment>
<dbReference type="GeneID" id="95352059"/>
<evidence type="ECO:0000256" key="3">
    <source>
        <dbReference type="ARBA" id="ARBA00022448"/>
    </source>
</evidence>
<dbReference type="GO" id="GO:0005886">
    <property type="term" value="C:plasma membrane"/>
    <property type="evidence" value="ECO:0007669"/>
    <property type="project" value="UniProtKB-SubCell"/>
</dbReference>
<feature type="transmembrane region" description="Helical" evidence="10">
    <location>
        <begin position="306"/>
        <end position="327"/>
    </location>
</feature>
<evidence type="ECO:0000256" key="4">
    <source>
        <dbReference type="ARBA" id="ARBA00022475"/>
    </source>
</evidence>
<feature type="transmembrane region" description="Helical" evidence="10">
    <location>
        <begin position="339"/>
        <end position="358"/>
    </location>
</feature>
<dbReference type="InterPro" id="IPR036259">
    <property type="entry name" value="MFS_trans_sf"/>
</dbReference>
<feature type="transmembrane region" description="Helical" evidence="10">
    <location>
        <begin position="173"/>
        <end position="195"/>
    </location>
</feature>